<evidence type="ECO:0000256" key="26">
    <source>
        <dbReference type="PIRSR" id="PIRSR634183-3"/>
    </source>
</evidence>
<keyword evidence="20" id="KW-0496">Mitochondrion</keyword>
<dbReference type="Pfam" id="PF02770">
    <property type="entry name" value="Acyl-CoA_dh_M"/>
    <property type="match status" value="1"/>
</dbReference>
<keyword evidence="19" id="KW-0482">Metalloprotease</keyword>
<feature type="transmembrane region" description="Helical" evidence="28">
    <location>
        <begin position="424"/>
        <end position="446"/>
    </location>
</feature>
<evidence type="ECO:0000256" key="24">
    <source>
        <dbReference type="PIRSR" id="PIRSR634183-1"/>
    </source>
</evidence>
<feature type="transmembrane region" description="Helical" evidence="28">
    <location>
        <begin position="498"/>
        <end position="516"/>
    </location>
</feature>
<dbReference type="FunFam" id="3.40.630.10:FF:000008">
    <property type="entry name" value="Endoplasmic reticulum metallopeptidase 1"/>
    <property type="match status" value="1"/>
</dbReference>
<evidence type="ECO:0000256" key="27">
    <source>
        <dbReference type="RuleBase" id="RU361240"/>
    </source>
</evidence>
<keyword evidence="17 28" id="KW-1133">Transmembrane helix</keyword>
<dbReference type="PROSITE" id="PS00073">
    <property type="entry name" value="ACYL_COA_DH_2"/>
    <property type="match status" value="1"/>
</dbReference>
<keyword evidence="15 27" id="KW-0862">Zinc</keyword>
<feature type="domain" description="Acyl-CoA dehydrogenase/oxidase C-terminal" evidence="29">
    <location>
        <begin position="1167"/>
        <end position="1314"/>
    </location>
</feature>
<comment type="similarity">
    <text evidence="7 27">Belongs to the peptidase M28 family.</text>
</comment>
<evidence type="ECO:0000256" key="21">
    <source>
        <dbReference type="ARBA" id="ARBA00023136"/>
    </source>
</evidence>
<evidence type="ECO:0000256" key="9">
    <source>
        <dbReference type="ARBA" id="ARBA00022670"/>
    </source>
</evidence>
<feature type="transmembrane region" description="Helical" evidence="28">
    <location>
        <begin position="466"/>
        <end position="486"/>
    </location>
</feature>
<dbReference type="Pfam" id="PF02771">
    <property type="entry name" value="Acyl-CoA_dh_N"/>
    <property type="match status" value="1"/>
</dbReference>
<dbReference type="EC" id="3.4.-.-" evidence="27"/>
<dbReference type="PROSITE" id="PS00072">
    <property type="entry name" value="ACYL_COA_DH_1"/>
    <property type="match status" value="1"/>
</dbReference>
<dbReference type="EMBL" id="DF836347">
    <property type="protein sequence ID" value="GAN04216.1"/>
    <property type="molecule type" value="Genomic_DNA"/>
</dbReference>
<keyword evidence="9 27" id="KW-0645">Protease</keyword>
<dbReference type="GO" id="GO:0005739">
    <property type="term" value="C:mitochondrion"/>
    <property type="evidence" value="ECO:0007669"/>
    <property type="project" value="UniProtKB-SubCell"/>
</dbReference>
<evidence type="ECO:0000256" key="22">
    <source>
        <dbReference type="ARBA" id="ARBA00023180"/>
    </source>
</evidence>
<comment type="subcellular location">
    <subcellularLocation>
        <location evidence="4">Endoplasmic reticulum membrane</location>
        <topology evidence="4">Multi-pass membrane protein</topology>
    </subcellularLocation>
    <subcellularLocation>
        <location evidence="3">Mitochondrion</location>
    </subcellularLocation>
</comment>
<dbReference type="InterPro" id="IPR009100">
    <property type="entry name" value="AcylCoA_DH/oxidase_NM_dom_sf"/>
</dbReference>
<dbReference type="InterPro" id="IPR009075">
    <property type="entry name" value="AcylCo_DH/oxidase_C"/>
</dbReference>
<comment type="cofactor">
    <cofactor evidence="2 26">
        <name>FAD</name>
        <dbReference type="ChEBI" id="CHEBI:57692"/>
    </cofactor>
</comment>
<dbReference type="OrthoDB" id="76293at2759"/>
<evidence type="ECO:0000256" key="25">
    <source>
        <dbReference type="PIRSR" id="PIRSR634183-2"/>
    </source>
</evidence>
<feature type="binding site" evidence="26">
    <location>
        <begin position="1274"/>
        <end position="1278"/>
    </location>
    <ligand>
        <name>FAD</name>
        <dbReference type="ChEBI" id="CHEBI:57692"/>
    </ligand>
</feature>
<dbReference type="SUPFAM" id="SSF47203">
    <property type="entry name" value="Acyl-CoA dehydrogenase C-terminal domain-like"/>
    <property type="match status" value="1"/>
</dbReference>
<keyword evidence="18" id="KW-0560">Oxidoreductase</keyword>
<accession>A0A0C9M4K9</accession>
<dbReference type="Gene3D" id="3.40.630.10">
    <property type="entry name" value="Zn peptidases"/>
    <property type="match status" value="1"/>
</dbReference>
<evidence type="ECO:0000256" key="12">
    <source>
        <dbReference type="ARBA" id="ARBA00022801"/>
    </source>
</evidence>
<keyword evidence="14 26" id="KW-0274">FAD</keyword>
<dbReference type="Proteomes" id="UP000053815">
    <property type="component" value="Unassembled WGS sequence"/>
</dbReference>
<evidence type="ECO:0000256" key="13">
    <source>
        <dbReference type="ARBA" id="ARBA00022824"/>
    </source>
</evidence>
<feature type="binding site" evidence="26">
    <location>
        <begin position="1303"/>
        <end position="1305"/>
    </location>
    <ligand>
        <name>FAD</name>
        <dbReference type="ChEBI" id="CHEBI:57692"/>
    </ligand>
</feature>
<gene>
    <name evidence="33" type="ORF">MAM1_0058c03676</name>
</gene>
<dbReference type="GO" id="GO:0008470">
    <property type="term" value="F:3-methylbutanoyl-CoA dehydrogenase activity"/>
    <property type="evidence" value="ECO:0007669"/>
    <property type="project" value="UniProtKB-EC"/>
</dbReference>
<evidence type="ECO:0000259" key="32">
    <source>
        <dbReference type="Pfam" id="PF04389"/>
    </source>
</evidence>
<dbReference type="SUPFAM" id="SSF53187">
    <property type="entry name" value="Zn-dependent exopeptidases"/>
    <property type="match status" value="1"/>
</dbReference>
<dbReference type="InterPro" id="IPR034183">
    <property type="entry name" value="IVD"/>
</dbReference>
<evidence type="ECO:0000256" key="10">
    <source>
        <dbReference type="ARBA" id="ARBA00022692"/>
    </source>
</evidence>
<dbReference type="InterPro" id="IPR037069">
    <property type="entry name" value="AcylCoA_DH/ox_N_sf"/>
</dbReference>
<dbReference type="Gene3D" id="1.20.140.10">
    <property type="entry name" value="Butyryl-CoA Dehydrogenase, subunit A, domain 3"/>
    <property type="match status" value="1"/>
</dbReference>
<dbReference type="Gene3D" id="1.10.540.10">
    <property type="entry name" value="Acyl-CoA dehydrogenase/oxidase, N-terminal domain"/>
    <property type="match status" value="1"/>
</dbReference>
<feature type="transmembrane region" description="Helical" evidence="28">
    <location>
        <begin position="21"/>
        <end position="43"/>
    </location>
</feature>
<name>A0A0C9M4K9_9FUNG</name>
<dbReference type="InterPro" id="IPR013786">
    <property type="entry name" value="AcylCoA_DH/ox_N"/>
</dbReference>
<evidence type="ECO:0000256" key="1">
    <source>
        <dbReference type="ARBA" id="ARBA00001947"/>
    </source>
</evidence>
<keyword evidence="11 27" id="KW-0479">Metal-binding</keyword>
<evidence type="ECO:0000256" key="19">
    <source>
        <dbReference type="ARBA" id="ARBA00023049"/>
    </source>
</evidence>
<dbReference type="GO" id="GO:0046872">
    <property type="term" value="F:metal ion binding"/>
    <property type="evidence" value="ECO:0007669"/>
    <property type="project" value="UniProtKB-KW"/>
</dbReference>
<feature type="domain" description="Acyl-CoA dehydrogenase/oxidase N-terminal" evidence="31">
    <location>
        <begin position="944"/>
        <end position="1056"/>
    </location>
</feature>
<dbReference type="GO" id="GO:0050660">
    <property type="term" value="F:flavin adenine dinucleotide binding"/>
    <property type="evidence" value="ECO:0007669"/>
    <property type="project" value="InterPro"/>
</dbReference>
<dbReference type="Pfam" id="PF00441">
    <property type="entry name" value="Acyl-CoA_dh_1"/>
    <property type="match status" value="1"/>
</dbReference>
<dbReference type="SUPFAM" id="SSF56645">
    <property type="entry name" value="Acyl-CoA dehydrogenase NM domain-like"/>
    <property type="match status" value="1"/>
</dbReference>
<dbReference type="PANTHER" id="PTHR43884:SF12">
    <property type="entry name" value="ISOVALERYL-COA DEHYDROGENASE, MITOCHONDRIAL-RELATED"/>
    <property type="match status" value="1"/>
</dbReference>
<dbReference type="InterPro" id="IPR046373">
    <property type="entry name" value="Acyl-CoA_Oxase/DH_mid-dom_sf"/>
</dbReference>
<evidence type="ECO:0000256" key="8">
    <source>
        <dbReference type="ARBA" id="ARBA00022630"/>
    </source>
</evidence>
<dbReference type="Gene3D" id="2.40.110.10">
    <property type="entry name" value="Butyryl-CoA Dehydrogenase, subunit A, domain 2"/>
    <property type="match status" value="1"/>
</dbReference>
<dbReference type="PANTHER" id="PTHR43884">
    <property type="entry name" value="ACYL-COA DEHYDROGENASE"/>
    <property type="match status" value="1"/>
</dbReference>
<feature type="transmembrane region" description="Helical" evidence="28">
    <location>
        <begin position="554"/>
        <end position="576"/>
    </location>
</feature>
<feature type="binding site" evidence="26">
    <location>
        <position position="1217"/>
    </location>
    <ligand>
        <name>FAD</name>
        <dbReference type="ChEBI" id="CHEBI:57692"/>
    </ligand>
</feature>
<evidence type="ECO:0000256" key="16">
    <source>
        <dbReference type="ARBA" id="ARBA00022946"/>
    </source>
</evidence>
<dbReference type="GO" id="GO:0006552">
    <property type="term" value="P:L-leucine catabolic process"/>
    <property type="evidence" value="ECO:0007669"/>
    <property type="project" value="TreeGrafter"/>
</dbReference>
<feature type="binding site" evidence="25">
    <location>
        <position position="1070"/>
    </location>
    <ligand>
        <name>substrate</name>
    </ligand>
</feature>
<keyword evidence="10 28" id="KW-0812">Transmembrane</keyword>
<evidence type="ECO:0000256" key="11">
    <source>
        <dbReference type="ARBA" id="ARBA00022723"/>
    </source>
</evidence>
<keyword evidence="22" id="KW-0325">Glycoprotein</keyword>
<evidence type="ECO:0000256" key="14">
    <source>
        <dbReference type="ARBA" id="ARBA00022827"/>
    </source>
</evidence>
<comment type="similarity">
    <text evidence="6">Belongs to the acyl-CoA dehydrogenase family.</text>
</comment>
<evidence type="ECO:0000256" key="15">
    <source>
        <dbReference type="ARBA" id="ARBA00022833"/>
    </source>
</evidence>
<feature type="binding site" evidence="25">
    <location>
        <begin position="1178"/>
        <end position="1181"/>
    </location>
    <ligand>
        <name>substrate</name>
    </ligand>
</feature>
<keyword evidence="8" id="KW-0285">Flavoprotein</keyword>
<evidence type="ECO:0000256" key="2">
    <source>
        <dbReference type="ARBA" id="ARBA00001974"/>
    </source>
</evidence>
<evidence type="ECO:0000256" key="28">
    <source>
        <dbReference type="SAM" id="Phobius"/>
    </source>
</evidence>
<feature type="binding site" evidence="26">
    <location>
        <position position="1206"/>
    </location>
    <ligand>
        <name>FAD</name>
        <dbReference type="ChEBI" id="CHEBI:57692"/>
    </ligand>
</feature>
<feature type="transmembrane region" description="Helical" evidence="28">
    <location>
        <begin position="596"/>
        <end position="616"/>
    </location>
</feature>
<evidence type="ECO:0000256" key="6">
    <source>
        <dbReference type="ARBA" id="ARBA00009347"/>
    </source>
</evidence>
<feature type="binding site" evidence="26">
    <location>
        <begin position="1094"/>
        <end position="1096"/>
    </location>
    <ligand>
        <name>FAD</name>
        <dbReference type="ChEBI" id="CHEBI:57692"/>
    </ligand>
</feature>
<comment type="pathway">
    <text evidence="5">Amino-acid degradation; L-leucine degradation; (S)-3-hydroxy-3-methylglutaryl-CoA from 3-isovaleryl-CoA: step 1/3.</text>
</comment>
<feature type="binding site" evidence="26">
    <location>
        <begin position="1061"/>
        <end position="1070"/>
    </location>
    <ligand>
        <name>FAD</name>
        <dbReference type="ChEBI" id="CHEBI:57692"/>
    </ligand>
</feature>
<dbReference type="GO" id="GO:0006508">
    <property type="term" value="P:proteolysis"/>
    <property type="evidence" value="ECO:0007669"/>
    <property type="project" value="UniProtKB-KW"/>
</dbReference>
<dbReference type="InterPro" id="IPR036250">
    <property type="entry name" value="AcylCo_DH-like_C"/>
</dbReference>
<evidence type="ECO:0000256" key="17">
    <source>
        <dbReference type="ARBA" id="ARBA00022989"/>
    </source>
</evidence>
<reference evidence="33" key="1">
    <citation type="submission" date="2014-09" db="EMBL/GenBank/DDBJ databases">
        <title>Draft genome sequence of an oleaginous Mucoromycotina fungus Mucor ambiguus NBRC6742.</title>
        <authorList>
            <person name="Takeda I."/>
            <person name="Yamane N."/>
            <person name="Morita T."/>
            <person name="Tamano K."/>
            <person name="Machida M."/>
            <person name="Baker S."/>
            <person name="Koike H."/>
        </authorList>
    </citation>
    <scope>NUCLEOTIDE SEQUENCE</scope>
    <source>
        <strain evidence="33">NBRC 6742</strain>
    </source>
</reference>
<dbReference type="CDD" id="cd03875">
    <property type="entry name" value="M28_Fxna_like"/>
    <property type="match status" value="1"/>
</dbReference>
<evidence type="ECO:0000259" key="30">
    <source>
        <dbReference type="Pfam" id="PF02770"/>
    </source>
</evidence>
<proteinExistence type="inferred from homology"/>
<evidence type="ECO:0000259" key="31">
    <source>
        <dbReference type="Pfam" id="PF02771"/>
    </source>
</evidence>
<feature type="domain" description="Acyl-CoA oxidase/dehydrogenase middle" evidence="30">
    <location>
        <begin position="1060"/>
        <end position="1155"/>
    </location>
</feature>
<feature type="transmembrane region" description="Helical" evidence="28">
    <location>
        <begin position="522"/>
        <end position="542"/>
    </location>
</feature>
<dbReference type="CDD" id="cd01156">
    <property type="entry name" value="IVD"/>
    <property type="match status" value="1"/>
</dbReference>
<keyword evidence="12 27" id="KW-0378">Hydrolase</keyword>
<organism evidence="33">
    <name type="scientific">Mucor ambiguus</name>
    <dbReference type="NCBI Taxonomy" id="91626"/>
    <lineage>
        <taxon>Eukaryota</taxon>
        <taxon>Fungi</taxon>
        <taxon>Fungi incertae sedis</taxon>
        <taxon>Mucoromycota</taxon>
        <taxon>Mucoromycotina</taxon>
        <taxon>Mucoromycetes</taxon>
        <taxon>Mucorales</taxon>
        <taxon>Mucorineae</taxon>
        <taxon>Mucoraceae</taxon>
        <taxon>Mucor</taxon>
    </lineage>
</organism>
<dbReference type="GO" id="GO:0005789">
    <property type="term" value="C:endoplasmic reticulum membrane"/>
    <property type="evidence" value="ECO:0007669"/>
    <property type="project" value="UniProtKB-SubCell"/>
</dbReference>
<feature type="binding site" evidence="25">
    <location>
        <begin position="1301"/>
        <end position="1302"/>
    </location>
    <ligand>
        <name>substrate</name>
    </ligand>
</feature>
<dbReference type="Pfam" id="PF04389">
    <property type="entry name" value="Peptidase_M28"/>
    <property type="match status" value="1"/>
</dbReference>
<evidence type="ECO:0000313" key="34">
    <source>
        <dbReference type="Proteomes" id="UP000053815"/>
    </source>
</evidence>
<dbReference type="FunFam" id="1.10.540.10:FF:000007">
    <property type="entry name" value="Isovaleryl-CoA dehydrogenase, mitochondrial"/>
    <property type="match status" value="1"/>
</dbReference>
<dbReference type="InterPro" id="IPR006089">
    <property type="entry name" value="Acyl-CoA_DH_CS"/>
</dbReference>
<evidence type="ECO:0000313" key="33">
    <source>
        <dbReference type="EMBL" id="GAN04216.1"/>
    </source>
</evidence>
<feature type="transmembrane region" description="Helical" evidence="28">
    <location>
        <begin position="384"/>
        <end position="403"/>
    </location>
</feature>
<feature type="active site" description="Proton acceptor" evidence="24">
    <location>
        <position position="1180"/>
    </location>
</feature>
<evidence type="ECO:0000256" key="5">
    <source>
        <dbReference type="ARBA" id="ARBA00004898"/>
    </source>
</evidence>
<evidence type="ECO:0000256" key="3">
    <source>
        <dbReference type="ARBA" id="ARBA00004173"/>
    </source>
</evidence>
<dbReference type="FunFam" id="2.40.110.10:FF:000004">
    <property type="entry name" value="Isovaleryl-CoA dehydrogenase, mitochondrial"/>
    <property type="match status" value="1"/>
</dbReference>
<sequence length="1320" mass="146024">MAGLKSRQRPGEGAHERTSSKIFGSWFAVILSSLCGIALAFYFHYKMPLPANHHGFNSEGVSDFSEHNAMNIISHLSDTIGYRIVGTLEEKQSYDYIEHVVKQYKKESQGIIGSPKFDIWVQQGTSSHRFDIMDKMVLKAYTNVTNIVVRLSCPIDPHNPSNRACEDNAVLLNAHFDTTLGSPGATDDGSGVAVMMDIIRVLSRRNWEGYKNSIVFLFNGAEESLQDASHAFITMHAIKDSIRSVVNIDACGTTGREILFQANSHEMVEAYKQAPYPHGTVMANDVFRTGLILSDTDFRQFVQYGNLTGIDMAVYKNSYLYHTHLDVAEQLQPGAIQHLGANTLAIVNYLAQNATLTDIQPSSEVVFFDVQGLFFVVYSWATAYKIQMATVVLAAAYFAFIVTKTHRSSPYRSVSNICISYAKSTLSVFLSMVSSMLLPISVALLITSPVFNRHMAWFKHEWYGALIFSPVGLVGSYGVQYLFTLLPGPEHFDMEYGTFNSLMLCFAVGTAVTTQTGVASSYVFWLFCSVLFVVCILNEFALRPAASKIYLPQVGTLAYIVSGFVLSLLYADYAYALVDIFVPLTGRMGVDTPVDLIVAFIYGMIIYMVSLPSVAHIHRFGNKVMKKVIVLLLLGQTAVLVAVYIGGGRYGGWAFPYDELHPKRLFIQQLKNLTSGEITVGIAQADHGPYIQTVIDSLEQELQVTPEVRAGASNMNDWDSIYPFSAFLGGYRFNVEPYIRQHATQELSSSASLFDSLNGPFPEVKIYNDSYDADTGIRSFSLVCLSPTYTWTVIAFDGLVVDWSIQDEEPLKIPSHYVVRHVSGFGNDGWTLDLSVRVPEADREQAARGEWKMQFEFTALEKEGFAARGEERSIGGIGIMGVVQRSLPIWTTTTWLSSVVKIWELKTMLSRISKSVFHKSSVNRLLPLRSAAFSTYNSAIAGLSPQQEELREAVHDWVNVELSPRATAIDKENEFPMDMWRKFGEMGLLGITAPQEYGGLGLGYFEHTLVMEEISRASGSVALSYGAHSNLCVNQITRNGNKAQKEKYLPKLISGEHVGALAMSEPGAGSDVVSMKLRADKKGDHYVLNGNKFWITNGPDADVLVVYAKTEPEAGPKGITAFLIEKDFKGFSRGPKFDKLGMRGSNTCELIFEDCEVPVENVLGQVNKGVYVLMSGLDLERLVLSGGPLGLMQAALDVTVPYVHERKQFGVPIGEFQLMQGKLADMYTKMNASRAYVYAVGKACDQGNISNKDCAGAILYSAERATEVALDAIQCLGGNGYTNEYPTGRILRDAKLYEIGAGTSEIRRMLIGREFNKQFK</sequence>
<feature type="transmembrane region" description="Helical" evidence="28">
    <location>
        <begin position="628"/>
        <end position="647"/>
    </location>
</feature>
<dbReference type="InterPro" id="IPR007484">
    <property type="entry name" value="Peptidase_M28"/>
</dbReference>
<feature type="binding site" evidence="25">
    <location>
        <position position="1171"/>
    </location>
    <ligand>
        <name>substrate</name>
    </ligand>
</feature>
<evidence type="ECO:0000256" key="18">
    <source>
        <dbReference type="ARBA" id="ARBA00023002"/>
    </source>
</evidence>
<keyword evidence="13" id="KW-0256">Endoplasmic reticulum</keyword>
<evidence type="ECO:0000256" key="23">
    <source>
        <dbReference type="ARBA" id="ARBA00052875"/>
    </source>
</evidence>
<keyword evidence="16" id="KW-0809">Transit peptide</keyword>
<evidence type="ECO:0000256" key="4">
    <source>
        <dbReference type="ARBA" id="ARBA00004477"/>
    </source>
</evidence>
<evidence type="ECO:0000256" key="20">
    <source>
        <dbReference type="ARBA" id="ARBA00023128"/>
    </source>
</evidence>
<protein>
    <recommendedName>
        <fullName evidence="27">Peptide hydrolase</fullName>
        <ecNumber evidence="27">3.4.-.-</ecNumber>
    </recommendedName>
</protein>
<keyword evidence="34" id="KW-1185">Reference proteome</keyword>
<dbReference type="GO" id="GO:0008237">
    <property type="term" value="F:metallopeptidase activity"/>
    <property type="evidence" value="ECO:0007669"/>
    <property type="project" value="UniProtKB-KW"/>
</dbReference>
<keyword evidence="21 28" id="KW-0472">Membrane</keyword>
<dbReference type="FunFam" id="1.20.140.10:FF:000003">
    <property type="entry name" value="isovaleryl-CoA dehydrogenase, mitochondrial"/>
    <property type="match status" value="1"/>
</dbReference>
<comment type="catalytic activity">
    <reaction evidence="23">
        <text>3-methylbutanoyl-CoA + oxidized [electron-transfer flavoprotein] + H(+) = 3-methylbut-2-enoyl-CoA + reduced [electron-transfer flavoprotein]</text>
        <dbReference type="Rhea" id="RHEA:12276"/>
        <dbReference type="Rhea" id="RHEA-COMP:10685"/>
        <dbReference type="Rhea" id="RHEA-COMP:10686"/>
        <dbReference type="ChEBI" id="CHEBI:15378"/>
        <dbReference type="ChEBI" id="CHEBI:57344"/>
        <dbReference type="ChEBI" id="CHEBI:57345"/>
        <dbReference type="ChEBI" id="CHEBI:57692"/>
        <dbReference type="ChEBI" id="CHEBI:58307"/>
        <dbReference type="EC" id="1.3.8.4"/>
    </reaction>
</comment>
<feature type="domain" description="Peptidase M28" evidence="32">
    <location>
        <begin position="160"/>
        <end position="346"/>
    </location>
</feature>
<dbReference type="InterPro" id="IPR048024">
    <property type="entry name" value="Fxna-like_M28_dom"/>
</dbReference>
<dbReference type="InterPro" id="IPR006091">
    <property type="entry name" value="Acyl-CoA_Oxase/DH_mid-dom"/>
</dbReference>
<dbReference type="STRING" id="91626.A0A0C9M4K9"/>
<evidence type="ECO:0000256" key="7">
    <source>
        <dbReference type="ARBA" id="ARBA00010918"/>
    </source>
</evidence>
<comment type="cofactor">
    <cofactor evidence="1">
        <name>Zn(2+)</name>
        <dbReference type="ChEBI" id="CHEBI:29105"/>
    </cofactor>
</comment>
<evidence type="ECO:0000259" key="29">
    <source>
        <dbReference type="Pfam" id="PF00441"/>
    </source>
</evidence>